<sequence length="271" mass="29416">MGEFLRSRRARLQPADLGLPAYGERRRVPGLRREELAQLAGVSAGYYTRLEQGQSANASDAVLDAVARVLRLDADERTHLYALARPAPAPRHPARPEHLRPGVRTMIDSFGDVPALVMGRFLDVLGWNRAAHALLAGHLDADAPYRPEGRPNVARLLFLDPHTRELYGDWDRKARSTVADLRLIAGRNPDDTALTALIGDLIVHSPEFTTLWAAHGVGDCGTGTHTYRHPVVGSLTLATELLALPDDGQRVAVFTAEPGSASAAALTLLTR</sequence>
<reference evidence="2" key="1">
    <citation type="submission" date="2021-01" db="EMBL/GenBank/DDBJ databases">
        <title>Whole genome shotgun sequence of Actinocatenispora rupis NBRC 107355.</title>
        <authorList>
            <person name="Komaki H."/>
            <person name="Tamura T."/>
        </authorList>
    </citation>
    <scope>NUCLEOTIDE SEQUENCE</scope>
    <source>
        <strain evidence="2">NBRC 107355</strain>
    </source>
</reference>
<dbReference type="Pfam" id="PF13560">
    <property type="entry name" value="HTH_31"/>
    <property type="match status" value="1"/>
</dbReference>
<evidence type="ECO:0000313" key="2">
    <source>
        <dbReference type="EMBL" id="GID14184.1"/>
    </source>
</evidence>
<organism evidence="2 3">
    <name type="scientific">Actinocatenispora rupis</name>
    <dbReference type="NCBI Taxonomy" id="519421"/>
    <lineage>
        <taxon>Bacteria</taxon>
        <taxon>Bacillati</taxon>
        <taxon>Actinomycetota</taxon>
        <taxon>Actinomycetes</taxon>
        <taxon>Micromonosporales</taxon>
        <taxon>Micromonosporaceae</taxon>
        <taxon>Actinocatenispora</taxon>
    </lineage>
</organism>
<comment type="caution">
    <text evidence="2">The sequence shown here is derived from an EMBL/GenBank/DDBJ whole genome shotgun (WGS) entry which is preliminary data.</text>
</comment>
<evidence type="ECO:0000313" key="3">
    <source>
        <dbReference type="Proteomes" id="UP000612808"/>
    </source>
</evidence>
<dbReference type="PROSITE" id="PS50943">
    <property type="entry name" value="HTH_CROC1"/>
    <property type="match status" value="1"/>
</dbReference>
<dbReference type="Gene3D" id="1.10.260.40">
    <property type="entry name" value="lambda repressor-like DNA-binding domains"/>
    <property type="match status" value="1"/>
</dbReference>
<proteinExistence type="predicted"/>
<name>A0A8J3JCE9_9ACTN</name>
<feature type="domain" description="HTH cro/C1-type" evidence="1">
    <location>
        <begin position="30"/>
        <end position="77"/>
    </location>
</feature>
<dbReference type="InterPro" id="IPR001387">
    <property type="entry name" value="Cro/C1-type_HTH"/>
</dbReference>
<dbReference type="Gene3D" id="3.30.450.180">
    <property type="match status" value="1"/>
</dbReference>
<dbReference type="InterPro" id="IPR041413">
    <property type="entry name" value="MLTR_LBD"/>
</dbReference>
<dbReference type="EMBL" id="BOMB01000029">
    <property type="protein sequence ID" value="GID14184.1"/>
    <property type="molecule type" value="Genomic_DNA"/>
</dbReference>
<dbReference type="SMART" id="SM00530">
    <property type="entry name" value="HTH_XRE"/>
    <property type="match status" value="1"/>
</dbReference>
<dbReference type="CDD" id="cd00093">
    <property type="entry name" value="HTH_XRE"/>
    <property type="match status" value="1"/>
</dbReference>
<protein>
    <submittedName>
        <fullName evidence="2">Transcriptional regulator</fullName>
    </submittedName>
</protein>
<dbReference type="AlphaFoldDB" id="A0A8J3JCE9"/>
<gene>
    <name evidence="2" type="ORF">Aru02nite_50730</name>
</gene>
<evidence type="ECO:0000259" key="1">
    <source>
        <dbReference type="PROSITE" id="PS50943"/>
    </source>
</evidence>
<dbReference type="InterPro" id="IPR010982">
    <property type="entry name" value="Lambda_DNA-bd_dom_sf"/>
</dbReference>
<dbReference type="PANTHER" id="PTHR35010">
    <property type="entry name" value="BLL4672 PROTEIN-RELATED"/>
    <property type="match status" value="1"/>
</dbReference>
<keyword evidence="3" id="KW-1185">Reference proteome</keyword>
<dbReference type="Proteomes" id="UP000612808">
    <property type="component" value="Unassembled WGS sequence"/>
</dbReference>
<dbReference type="GO" id="GO:0003677">
    <property type="term" value="F:DNA binding"/>
    <property type="evidence" value="ECO:0007669"/>
    <property type="project" value="InterPro"/>
</dbReference>
<accession>A0A8J3JCE9</accession>
<dbReference type="PANTHER" id="PTHR35010:SF2">
    <property type="entry name" value="BLL4672 PROTEIN"/>
    <property type="match status" value="1"/>
</dbReference>
<dbReference type="Pfam" id="PF17765">
    <property type="entry name" value="MLTR_LBD"/>
    <property type="match status" value="1"/>
</dbReference>
<dbReference type="SUPFAM" id="SSF47413">
    <property type="entry name" value="lambda repressor-like DNA-binding domains"/>
    <property type="match status" value="1"/>
</dbReference>